<sequence>MIQKTSFIEIKEIRDIFREYCKNGNIKFKEEEFYKFLNFLEIDIYDWIKENCNQFHKQQLNI</sequence>
<reference evidence="1 2" key="1">
    <citation type="submission" date="2018-06" db="EMBL/GenBank/DDBJ databases">
        <title>Extensive metabolic versatility and redundancy in microbially diverse, dynamic hydrothermal sediments.</title>
        <authorList>
            <person name="Dombrowski N."/>
            <person name="Teske A."/>
            <person name="Baker B.J."/>
        </authorList>
    </citation>
    <scope>NUCLEOTIDE SEQUENCE [LARGE SCALE GENOMIC DNA]</scope>
    <source>
        <strain evidence="1">B10_G13</strain>
    </source>
</reference>
<proteinExistence type="predicted"/>
<name>A0A660SMW2_UNCT6</name>
<evidence type="ECO:0000313" key="2">
    <source>
        <dbReference type="Proteomes" id="UP000271125"/>
    </source>
</evidence>
<dbReference type="Proteomes" id="UP000271125">
    <property type="component" value="Unassembled WGS sequence"/>
</dbReference>
<organism evidence="1 2">
    <name type="scientific">candidate division TA06 bacterium</name>
    <dbReference type="NCBI Taxonomy" id="2250710"/>
    <lineage>
        <taxon>Bacteria</taxon>
        <taxon>Bacteria division TA06</taxon>
    </lineage>
</organism>
<comment type="caution">
    <text evidence="1">The sequence shown here is derived from an EMBL/GenBank/DDBJ whole genome shotgun (WGS) entry which is preliminary data.</text>
</comment>
<protein>
    <submittedName>
        <fullName evidence="1">Uncharacterized protein</fullName>
    </submittedName>
</protein>
<dbReference type="EMBL" id="QNBD01000094">
    <property type="protein sequence ID" value="RKX71361.1"/>
    <property type="molecule type" value="Genomic_DNA"/>
</dbReference>
<accession>A0A660SMW2</accession>
<gene>
    <name evidence="1" type="ORF">DRP43_02545</name>
</gene>
<dbReference type="AlphaFoldDB" id="A0A660SMW2"/>
<evidence type="ECO:0000313" key="1">
    <source>
        <dbReference type="EMBL" id="RKX71361.1"/>
    </source>
</evidence>